<protein>
    <recommendedName>
        <fullName evidence="4">DUF3592 domain-containing protein</fullName>
    </recommendedName>
</protein>
<dbReference type="Proteomes" id="UP000021369">
    <property type="component" value="Unassembled WGS sequence"/>
</dbReference>
<keyword evidence="1" id="KW-1133">Transmembrane helix</keyword>
<accession>A0A011WQ94</accession>
<evidence type="ECO:0008006" key="4">
    <source>
        <dbReference type="Google" id="ProtNLM"/>
    </source>
</evidence>
<sequence>MKKKKHISGSEAFLKKQKQKNKPDRLKIGLIVFTFVLSAVFAVASGLFMKDHIHRKNHCTAEIVGEVTNAKIWGRHHHYHGKADVVVKSDGVFPSQTLHTTSLYLAKQKNAKIFYDPENTKEYYFESNIEDSRSLSIICAVLSVIELLFGIAITKAYLRSKQRKKR</sequence>
<feature type="transmembrane region" description="Helical" evidence="1">
    <location>
        <begin position="28"/>
        <end position="48"/>
    </location>
</feature>
<keyword evidence="1" id="KW-0812">Transmembrane</keyword>
<evidence type="ECO:0000313" key="3">
    <source>
        <dbReference type="Proteomes" id="UP000021369"/>
    </source>
</evidence>
<reference evidence="2 3" key="1">
    <citation type="submission" date="2013-06" db="EMBL/GenBank/DDBJ databases">
        <title>Rumen cellulosomics: divergent fiber-degrading strategies revealed by comparative genome-wide analysis of six Ruminococcal strains.</title>
        <authorList>
            <person name="Dassa B."/>
            <person name="Borovok I."/>
            <person name="Lamed R."/>
            <person name="Flint H."/>
            <person name="Yeoman C.J."/>
            <person name="White B."/>
            <person name="Bayer E.A."/>
        </authorList>
    </citation>
    <scope>NUCLEOTIDE SEQUENCE [LARGE SCALE GENOMIC DNA]</scope>
    <source>
        <strain evidence="2 3">SY3</strain>
    </source>
</reference>
<evidence type="ECO:0000313" key="2">
    <source>
        <dbReference type="EMBL" id="EXM39180.1"/>
    </source>
</evidence>
<gene>
    <name evidence="2" type="ORF">RASY3_12320</name>
</gene>
<dbReference type="OrthoDB" id="9863800at2"/>
<evidence type="ECO:0000256" key="1">
    <source>
        <dbReference type="SAM" id="Phobius"/>
    </source>
</evidence>
<keyword evidence="3" id="KW-1185">Reference proteome</keyword>
<dbReference type="AlphaFoldDB" id="A0A011WQ94"/>
<name>A0A011WQ94_RUMAL</name>
<keyword evidence="1" id="KW-0472">Membrane</keyword>
<proteinExistence type="predicted"/>
<dbReference type="EMBL" id="JEOB01000003">
    <property type="protein sequence ID" value="EXM39180.1"/>
    <property type="molecule type" value="Genomic_DNA"/>
</dbReference>
<feature type="transmembrane region" description="Helical" evidence="1">
    <location>
        <begin position="135"/>
        <end position="158"/>
    </location>
</feature>
<organism evidence="2 3">
    <name type="scientific">Ruminococcus albus SY3</name>
    <dbReference type="NCBI Taxonomy" id="1341156"/>
    <lineage>
        <taxon>Bacteria</taxon>
        <taxon>Bacillati</taxon>
        <taxon>Bacillota</taxon>
        <taxon>Clostridia</taxon>
        <taxon>Eubacteriales</taxon>
        <taxon>Oscillospiraceae</taxon>
        <taxon>Ruminococcus</taxon>
    </lineage>
</organism>
<dbReference type="RefSeq" id="WP_037288567.1">
    <property type="nucleotide sequence ID" value="NZ_JEOB01000003.1"/>
</dbReference>
<dbReference type="PATRIC" id="fig|1341156.4.peg.2402"/>
<comment type="caution">
    <text evidence="2">The sequence shown here is derived from an EMBL/GenBank/DDBJ whole genome shotgun (WGS) entry which is preliminary data.</text>
</comment>